<dbReference type="InterPro" id="IPR033436">
    <property type="entry name" value="MucB/RseB_C"/>
</dbReference>
<name>A0A540VV03_9GAMM</name>
<evidence type="ECO:0000256" key="4">
    <source>
        <dbReference type="ARBA" id="ARBA00022764"/>
    </source>
</evidence>
<dbReference type="CDD" id="cd16327">
    <property type="entry name" value="RseB"/>
    <property type="match status" value="1"/>
</dbReference>
<dbReference type="Pfam" id="PF17188">
    <property type="entry name" value="MucB_RseB_C"/>
    <property type="match status" value="1"/>
</dbReference>
<dbReference type="GO" id="GO:0045152">
    <property type="term" value="F:antisigma factor binding"/>
    <property type="evidence" value="ECO:0007669"/>
    <property type="project" value="TreeGrafter"/>
</dbReference>
<dbReference type="PIRSF" id="PIRSF005427">
    <property type="entry name" value="RseB"/>
    <property type="match status" value="1"/>
</dbReference>
<evidence type="ECO:0008006" key="10">
    <source>
        <dbReference type="Google" id="ProtNLM"/>
    </source>
</evidence>
<dbReference type="EMBL" id="VIFK01000009">
    <property type="protein sequence ID" value="TQF00588.1"/>
    <property type="molecule type" value="Genomic_DNA"/>
</dbReference>
<protein>
    <recommendedName>
        <fullName evidence="10">Transcriptional regulator</fullName>
    </recommendedName>
</protein>
<evidence type="ECO:0000256" key="2">
    <source>
        <dbReference type="ARBA" id="ARBA00008150"/>
    </source>
</evidence>
<evidence type="ECO:0000313" key="8">
    <source>
        <dbReference type="EMBL" id="TQF00588.1"/>
    </source>
</evidence>
<dbReference type="Proteomes" id="UP000315400">
    <property type="component" value="Unassembled WGS sequence"/>
</dbReference>
<feature type="domain" description="MucB/RseB C-terminal" evidence="7">
    <location>
        <begin position="236"/>
        <end position="328"/>
    </location>
</feature>
<dbReference type="InterPro" id="IPR038484">
    <property type="entry name" value="MucB/RseB_C_sf"/>
</dbReference>
<dbReference type="Pfam" id="PF03888">
    <property type="entry name" value="MucB_RseB"/>
    <property type="match status" value="1"/>
</dbReference>
<gene>
    <name evidence="8" type="ORF">FKY71_02745</name>
</gene>
<proteinExistence type="inferred from homology"/>
<keyword evidence="4" id="KW-0574">Periplasm</keyword>
<evidence type="ECO:0000259" key="7">
    <source>
        <dbReference type="Pfam" id="PF17188"/>
    </source>
</evidence>
<keyword evidence="3 5" id="KW-0732">Signal</keyword>
<dbReference type="InterPro" id="IPR033434">
    <property type="entry name" value="MucB/RseB_N"/>
</dbReference>
<evidence type="ECO:0000259" key="6">
    <source>
        <dbReference type="Pfam" id="PF03888"/>
    </source>
</evidence>
<organism evidence="8 9">
    <name type="scientific">Spiribacter salinus</name>
    <dbReference type="NCBI Taxonomy" id="1335746"/>
    <lineage>
        <taxon>Bacteria</taxon>
        <taxon>Pseudomonadati</taxon>
        <taxon>Pseudomonadota</taxon>
        <taxon>Gammaproteobacteria</taxon>
        <taxon>Chromatiales</taxon>
        <taxon>Ectothiorhodospiraceae</taxon>
        <taxon>Spiribacter</taxon>
    </lineage>
</organism>
<evidence type="ECO:0000256" key="3">
    <source>
        <dbReference type="ARBA" id="ARBA00022729"/>
    </source>
</evidence>
<feature type="chain" id="PRO_5021839523" description="Transcriptional regulator" evidence="5">
    <location>
        <begin position="28"/>
        <end position="331"/>
    </location>
</feature>
<evidence type="ECO:0000256" key="5">
    <source>
        <dbReference type="SAM" id="SignalP"/>
    </source>
</evidence>
<feature type="domain" description="MucB/RseB N-terminal" evidence="6">
    <location>
        <begin position="32"/>
        <end position="208"/>
    </location>
</feature>
<comment type="subcellular location">
    <subcellularLocation>
        <location evidence="1">Periplasm</location>
    </subcellularLocation>
</comment>
<dbReference type="AlphaFoldDB" id="A0A540VV03"/>
<accession>A0A540VV03</accession>
<dbReference type="Gene3D" id="2.50.20.10">
    <property type="entry name" value="Lipoprotein localisation LolA/LolB/LppX"/>
    <property type="match status" value="1"/>
</dbReference>
<dbReference type="PANTHER" id="PTHR38782">
    <property type="match status" value="1"/>
</dbReference>
<dbReference type="STRING" id="1260251.SPISAL_05510"/>
<evidence type="ECO:0000313" key="9">
    <source>
        <dbReference type="Proteomes" id="UP000315400"/>
    </source>
</evidence>
<dbReference type="Gene3D" id="3.30.200.100">
    <property type="entry name" value="MucB/RseB, C-terminal domain"/>
    <property type="match status" value="1"/>
</dbReference>
<dbReference type="GO" id="GO:0032885">
    <property type="term" value="P:regulation of polysaccharide biosynthetic process"/>
    <property type="evidence" value="ECO:0007669"/>
    <property type="project" value="TreeGrafter"/>
</dbReference>
<sequence>MVAISNGVVVRLACAVGLMAWAAAAMSQSDSPRSLLERASEARSSYSFVGEFIYQYGGDIESMRIWRAANPETGIRERLESLSGESREILRDDETVTCILPSSESVMVDERRLQRPLGARLPGDPDALRPHYRLEVAGQGRVAGRPATRLNIDARDDLRYGYRLWFDDETGLLLRAEVVSPLGEVLERVMVLSFELREQIDTDQLASQLPQAGYARMTTNSQAPDDAQSSAGQGLDQWSLNALPDGYALTMNQMQPLPGRDKPVRHLMISDGLASVSLYIESQDQADPIDGSRQMGALNAYGRALDGYQAIAVGEVPAATVERVANALTTN</sequence>
<dbReference type="PANTHER" id="PTHR38782:SF1">
    <property type="entry name" value="SIGMA-E FACTOR REGULATORY PROTEIN RSEB"/>
    <property type="match status" value="1"/>
</dbReference>
<comment type="similarity">
    <text evidence="2">Belongs to the RseB family.</text>
</comment>
<comment type="caution">
    <text evidence="8">The sequence shown here is derived from an EMBL/GenBank/DDBJ whole genome shotgun (WGS) entry which is preliminary data.</text>
</comment>
<evidence type="ECO:0000256" key="1">
    <source>
        <dbReference type="ARBA" id="ARBA00004418"/>
    </source>
</evidence>
<feature type="signal peptide" evidence="5">
    <location>
        <begin position="1"/>
        <end position="27"/>
    </location>
</feature>
<dbReference type="GO" id="GO:0030288">
    <property type="term" value="C:outer membrane-bounded periplasmic space"/>
    <property type="evidence" value="ECO:0007669"/>
    <property type="project" value="TreeGrafter"/>
</dbReference>
<dbReference type="InterPro" id="IPR005588">
    <property type="entry name" value="MucB_RseB"/>
</dbReference>
<reference evidence="8 9" key="1">
    <citation type="submission" date="2019-06" db="EMBL/GenBank/DDBJ databases">
        <title>Metagenome assembled Genome of Spiribacter salinus SL48-SHIP from the microbial mat of Salt Lake 48 (Novosibirsk region, Russia).</title>
        <authorList>
            <person name="Shipova A."/>
            <person name="Rozanov A.S."/>
            <person name="Bryanskaya A.V."/>
            <person name="Peltek S.E."/>
        </authorList>
    </citation>
    <scope>NUCLEOTIDE SEQUENCE [LARGE SCALE GENOMIC DNA]</scope>
    <source>
        <strain evidence="8">SL48-SHIP-2</strain>
    </source>
</reference>